<evidence type="ECO:0000256" key="2">
    <source>
        <dbReference type="ARBA" id="ARBA00022729"/>
    </source>
</evidence>
<keyword evidence="8" id="KW-1185">Reference proteome</keyword>
<evidence type="ECO:0000259" key="6">
    <source>
        <dbReference type="PROSITE" id="PS50026"/>
    </source>
</evidence>
<protein>
    <recommendedName>
        <fullName evidence="6">EGF-like domain-containing protein</fullName>
    </recommendedName>
</protein>
<feature type="domain" description="EGF-like" evidence="6">
    <location>
        <begin position="74"/>
        <end position="114"/>
    </location>
</feature>
<dbReference type="PROSITE" id="PS01186">
    <property type="entry name" value="EGF_2"/>
    <property type="match status" value="1"/>
</dbReference>
<dbReference type="GO" id="GO:0032991">
    <property type="term" value="C:protein-containing complex"/>
    <property type="evidence" value="ECO:0007669"/>
    <property type="project" value="TreeGrafter"/>
</dbReference>
<evidence type="ECO:0000256" key="5">
    <source>
        <dbReference type="PROSITE-ProRule" id="PRU00076"/>
    </source>
</evidence>
<dbReference type="PANTHER" id="PTHR24049:SF22">
    <property type="entry name" value="DROSOPHILA CRUMBS HOMOLOG"/>
    <property type="match status" value="1"/>
</dbReference>
<dbReference type="Proteomes" id="UP000784294">
    <property type="component" value="Unassembled WGS sequence"/>
</dbReference>
<dbReference type="Gene3D" id="2.10.25.10">
    <property type="entry name" value="Laminin"/>
    <property type="match status" value="2"/>
</dbReference>
<sequence>MCSEARRGDCLNGATCVLVPTGPSSDALDIITGGGGGGKSVSNGSIYSPHHDVEKPGFHCICPPGWMGPRCNEAVSECQTRQPCQHGATCHDEGNGRYQCLCEDGFIGKSRRGEAADKV</sequence>
<dbReference type="CDD" id="cd00054">
    <property type="entry name" value="EGF_CA"/>
    <property type="match status" value="1"/>
</dbReference>
<dbReference type="PANTHER" id="PTHR24049">
    <property type="entry name" value="CRUMBS FAMILY MEMBER"/>
    <property type="match status" value="1"/>
</dbReference>
<keyword evidence="3" id="KW-0677">Repeat</keyword>
<dbReference type="EMBL" id="CAAALY010086996">
    <property type="protein sequence ID" value="VEL27395.1"/>
    <property type="molecule type" value="Genomic_DNA"/>
</dbReference>
<dbReference type="GO" id="GO:0005886">
    <property type="term" value="C:plasma membrane"/>
    <property type="evidence" value="ECO:0007669"/>
    <property type="project" value="TreeGrafter"/>
</dbReference>
<dbReference type="GO" id="GO:0005509">
    <property type="term" value="F:calcium ion binding"/>
    <property type="evidence" value="ECO:0007669"/>
    <property type="project" value="InterPro"/>
</dbReference>
<gene>
    <name evidence="7" type="ORF">PXEA_LOCUS20835</name>
</gene>
<keyword evidence="4" id="KW-1015">Disulfide bond</keyword>
<dbReference type="FunFam" id="2.10.25.10:FF:000294">
    <property type="entry name" value="Delta-like protein"/>
    <property type="match status" value="1"/>
</dbReference>
<dbReference type="InterPro" id="IPR000742">
    <property type="entry name" value="EGF"/>
</dbReference>
<evidence type="ECO:0000313" key="7">
    <source>
        <dbReference type="EMBL" id="VEL27395.1"/>
    </source>
</evidence>
<reference evidence="7" key="1">
    <citation type="submission" date="2018-11" db="EMBL/GenBank/DDBJ databases">
        <authorList>
            <consortium name="Pathogen Informatics"/>
        </authorList>
    </citation>
    <scope>NUCLEOTIDE SEQUENCE</scope>
</reference>
<dbReference type="OrthoDB" id="283575at2759"/>
<dbReference type="PROSITE" id="PS00022">
    <property type="entry name" value="EGF_1"/>
    <property type="match status" value="1"/>
</dbReference>
<dbReference type="InterPro" id="IPR013032">
    <property type="entry name" value="EGF-like_CS"/>
</dbReference>
<keyword evidence="2" id="KW-0732">Signal</keyword>
<dbReference type="Pfam" id="PF12661">
    <property type="entry name" value="hEGF"/>
    <property type="match status" value="1"/>
</dbReference>
<evidence type="ECO:0000256" key="4">
    <source>
        <dbReference type="ARBA" id="ARBA00023157"/>
    </source>
</evidence>
<dbReference type="GO" id="GO:0007157">
    <property type="term" value="P:heterophilic cell-cell adhesion via plasma membrane cell adhesion molecules"/>
    <property type="evidence" value="ECO:0007669"/>
    <property type="project" value="TreeGrafter"/>
</dbReference>
<dbReference type="SMART" id="SM00181">
    <property type="entry name" value="EGF"/>
    <property type="match status" value="2"/>
</dbReference>
<dbReference type="SUPFAM" id="SSF57196">
    <property type="entry name" value="EGF/Laminin"/>
    <property type="match status" value="2"/>
</dbReference>
<organism evidence="7 8">
    <name type="scientific">Protopolystoma xenopodis</name>
    <dbReference type="NCBI Taxonomy" id="117903"/>
    <lineage>
        <taxon>Eukaryota</taxon>
        <taxon>Metazoa</taxon>
        <taxon>Spiralia</taxon>
        <taxon>Lophotrochozoa</taxon>
        <taxon>Platyhelminthes</taxon>
        <taxon>Monogenea</taxon>
        <taxon>Polyopisthocotylea</taxon>
        <taxon>Polystomatidea</taxon>
        <taxon>Polystomatidae</taxon>
        <taxon>Protopolystoma</taxon>
    </lineage>
</organism>
<dbReference type="InterPro" id="IPR051022">
    <property type="entry name" value="Notch_Cell-Fate_Det"/>
</dbReference>
<accession>A0A448X3U8</accession>
<evidence type="ECO:0000313" key="8">
    <source>
        <dbReference type="Proteomes" id="UP000784294"/>
    </source>
</evidence>
<comment type="caution">
    <text evidence="7">The sequence shown here is derived from an EMBL/GenBank/DDBJ whole genome shotgun (WGS) entry which is preliminary data.</text>
</comment>
<name>A0A448X3U8_9PLAT</name>
<keyword evidence="1 5" id="KW-0245">EGF-like domain</keyword>
<dbReference type="Pfam" id="PF00008">
    <property type="entry name" value="EGF"/>
    <property type="match status" value="1"/>
</dbReference>
<dbReference type="GO" id="GO:0045197">
    <property type="term" value="P:establishment or maintenance of epithelial cell apical/basal polarity"/>
    <property type="evidence" value="ECO:0007669"/>
    <property type="project" value="TreeGrafter"/>
</dbReference>
<dbReference type="AlphaFoldDB" id="A0A448X3U8"/>
<dbReference type="SMART" id="SM00179">
    <property type="entry name" value="EGF_CA"/>
    <property type="match status" value="1"/>
</dbReference>
<dbReference type="PROSITE" id="PS50026">
    <property type="entry name" value="EGF_3"/>
    <property type="match status" value="1"/>
</dbReference>
<evidence type="ECO:0000256" key="1">
    <source>
        <dbReference type="ARBA" id="ARBA00022536"/>
    </source>
</evidence>
<comment type="caution">
    <text evidence="5">Lacks conserved residue(s) required for the propagation of feature annotation.</text>
</comment>
<evidence type="ECO:0000256" key="3">
    <source>
        <dbReference type="ARBA" id="ARBA00022737"/>
    </source>
</evidence>
<dbReference type="InterPro" id="IPR001881">
    <property type="entry name" value="EGF-like_Ca-bd_dom"/>
</dbReference>
<proteinExistence type="predicted"/>